<reference evidence="1 2" key="1">
    <citation type="submission" date="2023-02" db="EMBL/GenBank/DDBJ databases">
        <title>Oceanobacillus kimchii IFOP_LL358 isolated form Alexandrium catenella lab strain.</title>
        <authorList>
            <person name="Gajardo G."/>
            <person name="Ueki S."/>
            <person name="Maruyama F."/>
        </authorList>
    </citation>
    <scope>NUCLEOTIDE SEQUENCE [LARGE SCALE GENOMIC DNA]</scope>
    <source>
        <strain evidence="1 2">IFOP_LL358</strain>
    </source>
</reference>
<proteinExistence type="predicted"/>
<evidence type="ECO:0000313" key="2">
    <source>
        <dbReference type="Proteomes" id="UP001275436"/>
    </source>
</evidence>
<name>A0ABQ5TS45_9BACI</name>
<organism evidence="1 2">
    <name type="scientific">Oceanobacillus kimchii</name>
    <dbReference type="NCBI Taxonomy" id="746691"/>
    <lineage>
        <taxon>Bacteria</taxon>
        <taxon>Bacillati</taxon>
        <taxon>Bacillota</taxon>
        <taxon>Bacilli</taxon>
        <taxon>Bacillales</taxon>
        <taxon>Bacillaceae</taxon>
        <taxon>Oceanobacillus</taxon>
    </lineage>
</organism>
<evidence type="ECO:0000313" key="1">
    <source>
        <dbReference type="EMBL" id="GLO67707.1"/>
    </source>
</evidence>
<evidence type="ECO:0008006" key="3">
    <source>
        <dbReference type="Google" id="ProtNLM"/>
    </source>
</evidence>
<dbReference type="InterPro" id="IPR034660">
    <property type="entry name" value="DinB/YfiT-like"/>
</dbReference>
<keyword evidence="2" id="KW-1185">Reference proteome</keyword>
<gene>
    <name evidence="1" type="ORF">MACH08_34910</name>
</gene>
<dbReference type="EMBL" id="BSKO01000001">
    <property type="protein sequence ID" value="GLO67707.1"/>
    <property type="molecule type" value="Genomic_DNA"/>
</dbReference>
<protein>
    <recommendedName>
        <fullName evidence="3">DUF1572 domain-containing protein</fullName>
    </recommendedName>
</protein>
<comment type="caution">
    <text evidence="1">The sequence shown here is derived from an EMBL/GenBank/DDBJ whole genome shotgun (WGS) entry which is preliminary data.</text>
</comment>
<sequence>MPDKISFNEFRNELLGILLHWQKLFKDNSNLSCSVINFLVGAKRGELLGNAITHIAYHIGQIVYIRKMNKS</sequence>
<dbReference type="Proteomes" id="UP001275436">
    <property type="component" value="Unassembled WGS sequence"/>
</dbReference>
<dbReference type="SUPFAM" id="SSF109854">
    <property type="entry name" value="DinB/YfiT-like putative metalloenzymes"/>
    <property type="match status" value="1"/>
</dbReference>
<accession>A0ABQ5TS45</accession>